<sequence>MPALGYFSSLPSVTPSSAQDSIRQLLQSSGPAFNPNPETILYRGRVLQIEKIAYVRPIYIFERQGRQQEQHKFYFNSHIRVENSQKHFLGAGRVFGLLDQQALDDEIIRSRNAAVGGVFTTEDEFMNSLQ</sequence>
<dbReference type="Proteomes" id="UP000018208">
    <property type="component" value="Unassembled WGS sequence"/>
</dbReference>
<reference evidence="3" key="2">
    <citation type="submission" date="2020-12" db="EMBL/GenBank/DDBJ databases">
        <title>New Spironucleus salmonicida genome in near-complete chromosomes.</title>
        <authorList>
            <person name="Xu F."/>
            <person name="Kurt Z."/>
            <person name="Jimenez-Gonzalez A."/>
            <person name="Astvaldsson A."/>
            <person name="Andersson J.O."/>
            <person name="Svard S.G."/>
        </authorList>
    </citation>
    <scope>NUCLEOTIDE SEQUENCE</scope>
    <source>
        <strain evidence="3">ATCC 50377</strain>
    </source>
</reference>
<dbReference type="EMBL" id="AUWU02000007">
    <property type="protein sequence ID" value="KAH0570764.1"/>
    <property type="molecule type" value="Genomic_DNA"/>
</dbReference>
<dbReference type="VEuPathDB" id="GiardiaDB:SS50377_27052"/>
<evidence type="ECO:0000313" key="2">
    <source>
        <dbReference type="EMBL" id="EST48037.1"/>
    </source>
</evidence>
<dbReference type="EMBL" id="KI546040">
    <property type="protein sequence ID" value="EST47562.1"/>
    <property type="molecule type" value="Genomic_DNA"/>
</dbReference>
<dbReference type="VEuPathDB" id="GiardiaDB:SS50377_27049"/>
<gene>
    <name evidence="2" type="ORF">SS50377_11803</name>
    <name evidence="1" type="ORF">SS50377_12542</name>
    <name evidence="3" type="ORF">SS50377_27049</name>
    <name evidence="4" type="ORF">SS50377_27052</name>
</gene>
<name>V6LTQ7_9EUKA</name>
<evidence type="ECO:0000313" key="5">
    <source>
        <dbReference type="Proteomes" id="UP000018208"/>
    </source>
</evidence>
<accession>V6LTQ7</accession>
<reference evidence="2 3" key="1">
    <citation type="journal article" date="2014" name="PLoS Genet.">
        <title>The Genome of Spironucleus salmonicida Highlights a Fish Pathogen Adapted to Fluctuating Environments.</title>
        <authorList>
            <person name="Xu F."/>
            <person name="Jerlstrom-Hultqvist J."/>
            <person name="Einarsson E."/>
            <person name="Astvaldsson A."/>
            <person name="Svard S.G."/>
            <person name="Andersson J.O."/>
        </authorList>
    </citation>
    <scope>NUCLEOTIDE SEQUENCE</scope>
    <source>
        <strain evidence="3">ATCC 50377</strain>
    </source>
</reference>
<dbReference type="AlphaFoldDB" id="V6LTQ7"/>
<proteinExistence type="predicted"/>
<keyword evidence="5" id="KW-1185">Reference proteome</keyword>
<evidence type="ECO:0000313" key="1">
    <source>
        <dbReference type="EMBL" id="EST47562.1"/>
    </source>
</evidence>
<protein>
    <submittedName>
        <fullName evidence="2">Uncharacterized protein</fullName>
    </submittedName>
</protein>
<evidence type="ECO:0000313" key="4">
    <source>
        <dbReference type="EMBL" id="KAH0570764.1"/>
    </source>
</evidence>
<dbReference type="EMBL" id="AUWU02000007">
    <property type="protein sequence ID" value="KAH0570761.1"/>
    <property type="molecule type" value="Genomic_DNA"/>
</dbReference>
<evidence type="ECO:0000313" key="3">
    <source>
        <dbReference type="EMBL" id="KAH0570761.1"/>
    </source>
</evidence>
<organism evidence="2">
    <name type="scientific">Spironucleus salmonicida</name>
    <dbReference type="NCBI Taxonomy" id="348837"/>
    <lineage>
        <taxon>Eukaryota</taxon>
        <taxon>Metamonada</taxon>
        <taxon>Diplomonadida</taxon>
        <taxon>Hexamitidae</taxon>
        <taxon>Hexamitinae</taxon>
        <taxon>Spironucleus</taxon>
    </lineage>
</organism>
<dbReference type="EMBL" id="KI546008">
    <property type="protein sequence ID" value="EST48037.1"/>
    <property type="molecule type" value="Genomic_DNA"/>
</dbReference>